<feature type="compositionally biased region" description="Basic and acidic residues" evidence="1">
    <location>
        <begin position="67"/>
        <end position="97"/>
    </location>
</feature>
<evidence type="ECO:0000313" key="2">
    <source>
        <dbReference type="EMBL" id="KAL3669551.1"/>
    </source>
</evidence>
<accession>A0ABD3FV59</accession>
<protein>
    <recommendedName>
        <fullName evidence="4">DDE Tnp4 domain-containing protein</fullName>
    </recommendedName>
</protein>
<feature type="region of interest" description="Disordered" evidence="1">
    <location>
        <begin position="1"/>
        <end position="100"/>
    </location>
</feature>
<comment type="caution">
    <text evidence="2">The sequence shown here is derived from an EMBL/GenBank/DDBJ whole genome shotgun (WGS) entry which is preliminary data.</text>
</comment>
<feature type="compositionally biased region" description="Basic residues" evidence="1">
    <location>
        <begin position="57"/>
        <end position="66"/>
    </location>
</feature>
<sequence length="256" mass="30185">MPTTWAISPRRHASRYRVDGNSSPPPSESSSDEGEDQYKATRTRADHRQQTPEKLLNRKIARARKPTRAEAYRDDITSRSNSRFERRSTDRNERISPSEESGDVYITTMDEDDQQMFIALFYWRRKVIEAHFSAWKWVIFTLRRSERQTQRREINIRPSRPLSIGYESTELRPTRRNLILKRHTGPPSVEESEKTYSDVALEKRVQRKLPSISDTNSDRDISPGSNTEKRRQFREQLRVDVCNNSYKPLVSIAYNY</sequence>
<feature type="compositionally biased region" description="Basic and acidic residues" evidence="1">
    <location>
        <begin position="36"/>
        <end position="51"/>
    </location>
</feature>
<evidence type="ECO:0000256" key="1">
    <source>
        <dbReference type="SAM" id="MobiDB-lite"/>
    </source>
</evidence>
<name>A0ABD3FV59_9STRA</name>
<dbReference type="Proteomes" id="UP001632037">
    <property type="component" value="Unassembled WGS sequence"/>
</dbReference>
<evidence type="ECO:0008006" key="4">
    <source>
        <dbReference type="Google" id="ProtNLM"/>
    </source>
</evidence>
<evidence type="ECO:0000313" key="3">
    <source>
        <dbReference type="Proteomes" id="UP001632037"/>
    </source>
</evidence>
<gene>
    <name evidence="2" type="ORF">V7S43_004938</name>
</gene>
<organism evidence="2 3">
    <name type="scientific">Phytophthora oleae</name>
    <dbReference type="NCBI Taxonomy" id="2107226"/>
    <lineage>
        <taxon>Eukaryota</taxon>
        <taxon>Sar</taxon>
        <taxon>Stramenopiles</taxon>
        <taxon>Oomycota</taxon>
        <taxon>Peronosporomycetes</taxon>
        <taxon>Peronosporales</taxon>
        <taxon>Peronosporaceae</taxon>
        <taxon>Phytophthora</taxon>
    </lineage>
</organism>
<keyword evidence="3" id="KW-1185">Reference proteome</keyword>
<proteinExistence type="predicted"/>
<reference evidence="2 3" key="1">
    <citation type="submission" date="2024-09" db="EMBL/GenBank/DDBJ databases">
        <title>Genome sequencing and assembly of Phytophthora oleae, isolate VK10A, causative agent of rot of olive drupes.</title>
        <authorList>
            <person name="Conti Taguali S."/>
            <person name="Riolo M."/>
            <person name="La Spada F."/>
            <person name="Cacciola S.O."/>
            <person name="Dionisio G."/>
        </authorList>
    </citation>
    <scope>NUCLEOTIDE SEQUENCE [LARGE SCALE GENOMIC DNA]</scope>
    <source>
        <strain evidence="2 3">VK10A</strain>
    </source>
</reference>
<dbReference type="EMBL" id="JBIMZQ010000008">
    <property type="protein sequence ID" value="KAL3669551.1"/>
    <property type="molecule type" value="Genomic_DNA"/>
</dbReference>
<dbReference type="AlphaFoldDB" id="A0ABD3FV59"/>